<keyword evidence="7 8" id="KW-0694">RNA-binding</keyword>
<dbReference type="NCBIfam" id="TIGR02063">
    <property type="entry name" value="RNase_R"/>
    <property type="match status" value="1"/>
</dbReference>
<dbReference type="InterPro" id="IPR011129">
    <property type="entry name" value="CSD"/>
</dbReference>
<keyword evidence="12" id="KW-1185">Reference proteome</keyword>
<dbReference type="Pfam" id="PF00773">
    <property type="entry name" value="RNB"/>
    <property type="match status" value="1"/>
</dbReference>
<dbReference type="InterPro" id="IPR012340">
    <property type="entry name" value="NA-bd_OB-fold"/>
</dbReference>
<dbReference type="PROSITE" id="PS50126">
    <property type="entry name" value="S1"/>
    <property type="match status" value="1"/>
</dbReference>
<dbReference type="SUPFAM" id="SSF50249">
    <property type="entry name" value="Nucleic acid-binding proteins"/>
    <property type="match status" value="4"/>
</dbReference>
<reference evidence="11 12" key="1">
    <citation type="submission" date="2018-05" db="EMBL/GenBank/DDBJ databases">
        <authorList>
            <person name="Goeker M."/>
            <person name="Huntemann M."/>
            <person name="Clum A."/>
            <person name="Pillay M."/>
            <person name="Palaniappan K."/>
            <person name="Varghese N."/>
            <person name="Mikhailova N."/>
            <person name="Stamatis D."/>
            <person name="Reddy T."/>
            <person name="Daum C."/>
            <person name="Shapiro N."/>
            <person name="Ivanova N."/>
            <person name="Kyrpides N."/>
            <person name="Woyke T."/>
        </authorList>
    </citation>
    <scope>NUCLEOTIDE SEQUENCE [LARGE SCALE GENOMIC DNA]</scope>
    <source>
        <strain evidence="11 12">DSM 26524</strain>
    </source>
</reference>
<accession>A0AB73T7D7</accession>
<dbReference type="AlphaFoldDB" id="A0AB73T7D7"/>
<dbReference type="GO" id="GO:0006402">
    <property type="term" value="P:mRNA catabolic process"/>
    <property type="evidence" value="ECO:0007669"/>
    <property type="project" value="TreeGrafter"/>
</dbReference>
<dbReference type="PANTHER" id="PTHR23355:SF9">
    <property type="entry name" value="DIS3-LIKE EXONUCLEASE 2"/>
    <property type="match status" value="1"/>
</dbReference>
<sequence>MKEDIFEKRKKVIYDLICDEHYIPMKVKELAILLQVTKEERPSLQAVLDELVKEGKIEVSKRGKYKKLESPVLVGTFIGNQKGFGFVEIEGAEEDIFIPESGVNGALHQDTVQVALVSGKPGKRREGEVVRVLARGITEVVGTYQKSKNFGFVVPDSLKFTRDIFIPIERSKGAVDGHKVLVEITDYGSKNKKPEGKVKKIIGHINDPGTDILSIVYAYDLPVEFSDKIMHQAENVSNEVSEADMAGRMDIRDWQIVTIDGEDAKDLDDGVSLTKEGDIYHLGVHIADVSNYVQENSALDREALKRGTSVYLVDRVIPMLPHKLSNGICSLNEGVDRLALSCIMDIDGKGNVTGHQIAETVIKVDRRMTYTSVKKILEDRDPEETAKYEKLVPMFEMMQELAAILRKKRRQRGSIDFDFPETKIILDKEGHPLEIKPYDRNVATKIIEDFMLIANETVAQDYYWQELPFVYRTHDNPDPEKIQQLALFINNFGYAIKNTRDEIHPKELQKLLARIEDSPEETLISRLTLRSMKRASYTVECTGHFGLAAPYYCHFTSPIRRYPDLQIHRIIKENLRGKMNEGRIEHYQSILQTVADQSSKLERRADEAERETEKLKKAEYMENHIGETFEGVISSITSWGMYVELSNTIEGMIHVTNMYDDRYYYREETHEMFGVDTGKVYKLGQKVRIRVLGADKHTRSVDFEMAAEDEEEQP</sequence>
<dbReference type="SMART" id="SM00955">
    <property type="entry name" value="RNB"/>
    <property type="match status" value="1"/>
</dbReference>
<keyword evidence="9" id="KW-0175">Coiled coil</keyword>
<evidence type="ECO:0000256" key="2">
    <source>
        <dbReference type="ARBA" id="ARBA00004496"/>
    </source>
</evidence>
<dbReference type="SMART" id="SM00316">
    <property type="entry name" value="S1"/>
    <property type="match status" value="1"/>
</dbReference>
<organism evidence="11 12">
    <name type="scientific">Murimonas intestini</name>
    <dbReference type="NCBI Taxonomy" id="1337051"/>
    <lineage>
        <taxon>Bacteria</taxon>
        <taxon>Bacillati</taxon>
        <taxon>Bacillota</taxon>
        <taxon>Clostridia</taxon>
        <taxon>Lachnospirales</taxon>
        <taxon>Lachnospiraceae</taxon>
        <taxon>Murimonas</taxon>
    </lineage>
</organism>
<comment type="catalytic activity">
    <reaction evidence="1 8">
        <text>Exonucleolytic cleavage in the 3'- to 5'-direction to yield nucleoside 5'-phosphates.</text>
        <dbReference type="EC" id="3.1.13.1"/>
    </reaction>
</comment>
<dbReference type="SMART" id="SM00357">
    <property type="entry name" value="CSP"/>
    <property type="match status" value="2"/>
</dbReference>
<proteinExistence type="inferred from homology"/>
<evidence type="ECO:0000313" key="12">
    <source>
        <dbReference type="Proteomes" id="UP000245412"/>
    </source>
</evidence>
<evidence type="ECO:0000256" key="5">
    <source>
        <dbReference type="ARBA" id="ARBA00022801"/>
    </source>
</evidence>
<dbReference type="InterPro" id="IPR040476">
    <property type="entry name" value="CSD2"/>
</dbReference>
<dbReference type="CDD" id="cd04471">
    <property type="entry name" value="S1_RNase_R"/>
    <property type="match status" value="1"/>
</dbReference>
<dbReference type="FunFam" id="2.40.50.140:FF:000219">
    <property type="entry name" value="Ribonuclease R"/>
    <property type="match status" value="1"/>
</dbReference>
<keyword evidence="5 8" id="KW-0378">Hydrolase</keyword>
<dbReference type="Pfam" id="PF00575">
    <property type="entry name" value="S1"/>
    <property type="match status" value="1"/>
</dbReference>
<evidence type="ECO:0000256" key="9">
    <source>
        <dbReference type="SAM" id="Coils"/>
    </source>
</evidence>
<evidence type="ECO:0000256" key="3">
    <source>
        <dbReference type="ARBA" id="ARBA00022490"/>
    </source>
</evidence>
<dbReference type="Pfam" id="PF08206">
    <property type="entry name" value="OB_RNB"/>
    <property type="match status" value="1"/>
</dbReference>
<evidence type="ECO:0000256" key="7">
    <source>
        <dbReference type="ARBA" id="ARBA00022884"/>
    </source>
</evidence>
<keyword evidence="6 8" id="KW-0269">Exonuclease</keyword>
<comment type="subcellular location">
    <subcellularLocation>
        <location evidence="2 8">Cytoplasm</location>
    </subcellularLocation>
</comment>
<dbReference type="InterPro" id="IPR003029">
    <property type="entry name" value="S1_domain"/>
</dbReference>
<comment type="similarity">
    <text evidence="8">Belongs to the RNR ribonuclease family. RNase R subfamily.</text>
</comment>
<evidence type="ECO:0000256" key="1">
    <source>
        <dbReference type="ARBA" id="ARBA00001849"/>
    </source>
</evidence>
<protein>
    <recommendedName>
        <fullName evidence="8">Ribonuclease R</fullName>
        <shortName evidence="8">RNase R</shortName>
        <ecNumber evidence="8">3.1.13.1</ecNumber>
    </recommendedName>
</protein>
<dbReference type="GO" id="GO:0003723">
    <property type="term" value="F:RNA binding"/>
    <property type="evidence" value="ECO:0007669"/>
    <property type="project" value="UniProtKB-UniRule"/>
</dbReference>
<dbReference type="EMBL" id="QGGY01000003">
    <property type="protein sequence ID" value="PWJ77504.1"/>
    <property type="molecule type" value="Genomic_DNA"/>
</dbReference>
<dbReference type="PANTHER" id="PTHR23355">
    <property type="entry name" value="RIBONUCLEASE"/>
    <property type="match status" value="1"/>
</dbReference>
<dbReference type="InterPro" id="IPR050180">
    <property type="entry name" value="RNR_Ribonuclease"/>
</dbReference>
<dbReference type="InterPro" id="IPR011805">
    <property type="entry name" value="RNase_R"/>
</dbReference>
<keyword evidence="3 8" id="KW-0963">Cytoplasm</keyword>
<gene>
    <name evidence="8" type="primary">rnr</name>
    <name evidence="11" type="ORF">C7383_103349</name>
</gene>
<dbReference type="GO" id="GO:0005829">
    <property type="term" value="C:cytosol"/>
    <property type="evidence" value="ECO:0007669"/>
    <property type="project" value="TreeGrafter"/>
</dbReference>
<dbReference type="InterPro" id="IPR001900">
    <property type="entry name" value="RNase_II/R"/>
</dbReference>
<name>A0AB73T7D7_9FIRM</name>
<dbReference type="InterPro" id="IPR013223">
    <property type="entry name" value="RNase_B_OB_dom"/>
</dbReference>
<comment type="caution">
    <text evidence="11">The sequence shown here is derived from an EMBL/GenBank/DDBJ whole genome shotgun (WGS) entry which is preliminary data.</text>
</comment>
<evidence type="ECO:0000256" key="8">
    <source>
        <dbReference type="HAMAP-Rule" id="MF_01895"/>
    </source>
</evidence>
<evidence type="ECO:0000259" key="10">
    <source>
        <dbReference type="PROSITE" id="PS50126"/>
    </source>
</evidence>
<feature type="coiled-coil region" evidence="9">
    <location>
        <begin position="591"/>
        <end position="618"/>
    </location>
</feature>
<dbReference type="Gene3D" id="2.40.50.140">
    <property type="entry name" value="Nucleic acid-binding proteins"/>
    <property type="match status" value="3"/>
</dbReference>
<dbReference type="HAMAP" id="MF_01895">
    <property type="entry name" value="RNase_R"/>
    <property type="match status" value="1"/>
</dbReference>
<dbReference type="Proteomes" id="UP000245412">
    <property type="component" value="Unassembled WGS sequence"/>
</dbReference>
<comment type="function">
    <text evidence="8">3'-5' exoribonuclease that releases 5'-nucleoside monophosphates and is involved in maturation of structured RNAs.</text>
</comment>
<dbReference type="Pfam" id="PF17876">
    <property type="entry name" value="CSD2"/>
    <property type="match status" value="1"/>
</dbReference>
<evidence type="ECO:0000313" key="11">
    <source>
        <dbReference type="EMBL" id="PWJ77504.1"/>
    </source>
</evidence>
<keyword evidence="4 8" id="KW-0540">Nuclease</keyword>
<evidence type="ECO:0000256" key="6">
    <source>
        <dbReference type="ARBA" id="ARBA00022839"/>
    </source>
</evidence>
<evidence type="ECO:0000256" key="4">
    <source>
        <dbReference type="ARBA" id="ARBA00022722"/>
    </source>
</evidence>
<dbReference type="RefSeq" id="WP_109625599.1">
    <property type="nucleotide sequence ID" value="NZ_JANKBI010000002.1"/>
</dbReference>
<dbReference type="InterPro" id="IPR004476">
    <property type="entry name" value="RNase_II/RNase_R"/>
</dbReference>
<dbReference type="EC" id="3.1.13.1" evidence="8"/>
<dbReference type="GO" id="GO:0008859">
    <property type="term" value="F:exoribonuclease II activity"/>
    <property type="evidence" value="ECO:0007669"/>
    <property type="project" value="UniProtKB-UniRule"/>
</dbReference>
<feature type="domain" description="S1 motif" evidence="10">
    <location>
        <begin position="626"/>
        <end position="706"/>
    </location>
</feature>
<dbReference type="NCBIfam" id="TIGR00358">
    <property type="entry name" value="3_prime_RNase"/>
    <property type="match status" value="1"/>
</dbReference>